<organism evidence="1">
    <name type="scientific">Culex pipiens</name>
    <name type="common">House mosquito</name>
    <dbReference type="NCBI Taxonomy" id="7175"/>
    <lineage>
        <taxon>Eukaryota</taxon>
        <taxon>Metazoa</taxon>
        <taxon>Ecdysozoa</taxon>
        <taxon>Arthropoda</taxon>
        <taxon>Hexapoda</taxon>
        <taxon>Insecta</taxon>
        <taxon>Pterygota</taxon>
        <taxon>Neoptera</taxon>
        <taxon>Endopterygota</taxon>
        <taxon>Diptera</taxon>
        <taxon>Nematocera</taxon>
        <taxon>Culicoidea</taxon>
        <taxon>Culicidae</taxon>
        <taxon>Culicinae</taxon>
        <taxon>Culicini</taxon>
        <taxon>Culex</taxon>
        <taxon>Culex</taxon>
    </lineage>
</organism>
<dbReference type="EMBL" id="HBUE01113449">
    <property type="protein sequence ID" value="CAG6489780.1"/>
    <property type="molecule type" value="Transcribed_RNA"/>
</dbReference>
<evidence type="ECO:0000313" key="1">
    <source>
        <dbReference type="EMBL" id="CAG6489780.1"/>
    </source>
</evidence>
<name>A0A8D8G0D1_CULPI</name>
<sequence length="127" mass="14454">MRLSREGGDAHETGVLRSLLYRFDYAFASWENAPSPRMAAPTVGTIKYHLVATLFHTYLGARWRHCSRDGTPRLAHFLWGGTDLNTCSPRRWLFSLNGANCLPSIYCPIQVGAQRRQAIRISKCERE</sequence>
<proteinExistence type="predicted"/>
<dbReference type="EMBL" id="HBUE01113446">
    <property type="protein sequence ID" value="CAG6489775.1"/>
    <property type="molecule type" value="Transcribed_RNA"/>
</dbReference>
<dbReference type="EMBL" id="HBUE01113447">
    <property type="protein sequence ID" value="CAG6489777.1"/>
    <property type="molecule type" value="Transcribed_RNA"/>
</dbReference>
<accession>A0A8D8G0D1</accession>
<reference evidence="1" key="1">
    <citation type="submission" date="2021-05" db="EMBL/GenBank/DDBJ databases">
        <authorList>
            <person name="Alioto T."/>
            <person name="Alioto T."/>
            <person name="Gomez Garrido J."/>
        </authorList>
    </citation>
    <scope>NUCLEOTIDE SEQUENCE</scope>
</reference>
<dbReference type="AlphaFoldDB" id="A0A8D8G0D1"/>
<protein>
    <submittedName>
        <fullName evidence="1">(northern house mosquito) hypothetical protein</fullName>
    </submittedName>
</protein>